<evidence type="ECO:0000256" key="3">
    <source>
        <dbReference type="ARBA" id="ARBA00003814"/>
    </source>
</evidence>
<dbReference type="STRING" id="71784.A0A1Y2BF49"/>
<evidence type="ECO:0000256" key="13">
    <source>
        <dbReference type="ARBA" id="ARBA00047334"/>
    </source>
</evidence>
<comment type="catalytic activity">
    <reaction evidence="1">
        <text>5-(2-hydroxyethyl)-4-methylthiazole + ATP = 4-methyl-5-(2-phosphooxyethyl)-thiazole + ADP + H(+)</text>
        <dbReference type="Rhea" id="RHEA:24212"/>
        <dbReference type="ChEBI" id="CHEBI:15378"/>
        <dbReference type="ChEBI" id="CHEBI:17957"/>
        <dbReference type="ChEBI" id="CHEBI:30616"/>
        <dbReference type="ChEBI" id="CHEBI:58296"/>
        <dbReference type="ChEBI" id="CHEBI:456216"/>
        <dbReference type="EC" id="2.7.1.50"/>
    </reaction>
</comment>
<dbReference type="HAMAP" id="MF_00097">
    <property type="entry name" value="TMP_synthase"/>
    <property type="match status" value="1"/>
</dbReference>
<dbReference type="CDD" id="cd01170">
    <property type="entry name" value="THZ_kinase"/>
    <property type="match status" value="1"/>
</dbReference>
<keyword evidence="20" id="KW-1185">Reference proteome</keyword>
<dbReference type="GO" id="GO:0009229">
    <property type="term" value="P:thiamine diphosphate biosynthetic process"/>
    <property type="evidence" value="ECO:0007669"/>
    <property type="project" value="UniProtKB-UniPathway"/>
</dbReference>
<dbReference type="SUPFAM" id="SSF51391">
    <property type="entry name" value="Thiamin phosphate synthase"/>
    <property type="match status" value="1"/>
</dbReference>
<dbReference type="GO" id="GO:0009228">
    <property type="term" value="P:thiamine biosynthetic process"/>
    <property type="evidence" value="ECO:0007669"/>
    <property type="project" value="UniProtKB-KW"/>
</dbReference>
<dbReference type="NCBIfam" id="TIGR00693">
    <property type="entry name" value="thiE"/>
    <property type="match status" value="1"/>
</dbReference>
<dbReference type="PANTHER" id="PTHR20857:SF23">
    <property type="entry name" value="THIAMINE BIOSYNTHETIC BIFUNCTIONAL ENZYME"/>
    <property type="match status" value="1"/>
</dbReference>
<comment type="function">
    <text evidence="3">Condenses 4-methyl-5-(beta-hydroxyethyl)thiazole monophosphate (THZ-P) and 2-methyl-4-amino-5-hydroxymethyl pyrimidine pyrophosphate (HMP-PP) to form thiamine monophosphate (TMP).</text>
</comment>
<dbReference type="EMBL" id="MCFC01000006">
    <property type="protein sequence ID" value="ORY33449.1"/>
    <property type="molecule type" value="Genomic_DNA"/>
</dbReference>
<evidence type="ECO:0000256" key="16">
    <source>
        <dbReference type="ARBA" id="ARBA00061146"/>
    </source>
</evidence>
<dbReference type="FunCoup" id="A0A1Y2BF49">
    <property type="interactions" value="268"/>
</dbReference>
<comment type="catalytic activity">
    <reaction evidence="14">
        <text>2-(2-carboxy-4-methylthiazol-5-yl)ethyl phosphate + 4-amino-2-methyl-5-(diphosphooxymethyl)pyrimidine + 2 H(+) = thiamine phosphate + CO2 + diphosphate</text>
        <dbReference type="Rhea" id="RHEA:47848"/>
        <dbReference type="ChEBI" id="CHEBI:15378"/>
        <dbReference type="ChEBI" id="CHEBI:16526"/>
        <dbReference type="ChEBI" id="CHEBI:33019"/>
        <dbReference type="ChEBI" id="CHEBI:37575"/>
        <dbReference type="ChEBI" id="CHEBI:57841"/>
        <dbReference type="ChEBI" id="CHEBI:62890"/>
        <dbReference type="EC" id="2.5.1.3"/>
    </reaction>
</comment>
<dbReference type="GO" id="GO:0000287">
    <property type="term" value="F:magnesium ion binding"/>
    <property type="evidence" value="ECO:0007669"/>
    <property type="project" value="InterPro"/>
</dbReference>
<dbReference type="FunFam" id="3.20.20.70:FF:000104">
    <property type="entry name" value="Thiamine biosynthetic bifunctional enzyme"/>
    <property type="match status" value="1"/>
</dbReference>
<evidence type="ECO:0000256" key="10">
    <source>
        <dbReference type="ARBA" id="ARBA00022840"/>
    </source>
</evidence>
<organism evidence="19 20">
    <name type="scientific">Naematelia encephala</name>
    <dbReference type="NCBI Taxonomy" id="71784"/>
    <lineage>
        <taxon>Eukaryota</taxon>
        <taxon>Fungi</taxon>
        <taxon>Dikarya</taxon>
        <taxon>Basidiomycota</taxon>
        <taxon>Agaricomycotina</taxon>
        <taxon>Tremellomycetes</taxon>
        <taxon>Tremellales</taxon>
        <taxon>Naemateliaceae</taxon>
        <taxon>Naematelia</taxon>
    </lineage>
</organism>
<comment type="cofactor">
    <cofactor evidence="2">
        <name>Mg(2+)</name>
        <dbReference type="ChEBI" id="CHEBI:18420"/>
    </cofactor>
</comment>
<evidence type="ECO:0000256" key="8">
    <source>
        <dbReference type="ARBA" id="ARBA00022741"/>
    </source>
</evidence>
<dbReference type="GO" id="GO:0005524">
    <property type="term" value="F:ATP binding"/>
    <property type="evidence" value="ECO:0007669"/>
    <property type="project" value="UniProtKB-KW"/>
</dbReference>
<dbReference type="InParanoid" id="A0A1Y2BF49"/>
<dbReference type="GO" id="GO:0004417">
    <property type="term" value="F:hydroxyethylthiazole kinase activity"/>
    <property type="evidence" value="ECO:0007669"/>
    <property type="project" value="UniProtKB-EC"/>
</dbReference>
<evidence type="ECO:0000256" key="1">
    <source>
        <dbReference type="ARBA" id="ARBA00001771"/>
    </source>
</evidence>
<dbReference type="OrthoDB" id="4994at2759"/>
<dbReference type="Gene3D" id="3.40.1190.20">
    <property type="match status" value="1"/>
</dbReference>
<name>A0A1Y2BF49_9TREE</name>
<reference evidence="19 20" key="1">
    <citation type="submission" date="2016-07" db="EMBL/GenBank/DDBJ databases">
        <title>Pervasive Adenine N6-methylation of Active Genes in Fungi.</title>
        <authorList>
            <consortium name="DOE Joint Genome Institute"/>
            <person name="Mondo S.J."/>
            <person name="Dannebaum R.O."/>
            <person name="Kuo R.C."/>
            <person name="Labutti K."/>
            <person name="Haridas S."/>
            <person name="Kuo A."/>
            <person name="Salamov A."/>
            <person name="Ahrendt S.R."/>
            <person name="Lipzen A."/>
            <person name="Sullivan W."/>
            <person name="Andreopoulos W.B."/>
            <person name="Clum A."/>
            <person name="Lindquist E."/>
            <person name="Daum C."/>
            <person name="Ramamoorthy G.K."/>
            <person name="Gryganskyi A."/>
            <person name="Culley D."/>
            <person name="Magnuson J.K."/>
            <person name="James T.Y."/>
            <person name="O'Malley M.A."/>
            <person name="Stajich J.E."/>
            <person name="Spatafora J.W."/>
            <person name="Visel A."/>
            <person name="Grigoriev I.V."/>
        </authorList>
    </citation>
    <scope>NUCLEOTIDE SEQUENCE [LARGE SCALE GENOMIC DNA]</scope>
    <source>
        <strain evidence="19 20">68-887.2</strain>
    </source>
</reference>
<dbReference type="InterPro" id="IPR013785">
    <property type="entry name" value="Aldolase_TIM"/>
</dbReference>
<dbReference type="InterPro" id="IPR029056">
    <property type="entry name" value="Ribokinase-like"/>
</dbReference>
<comment type="pathway">
    <text evidence="5">Cofactor biosynthesis; thiamine diphosphate biosynthesis; thiamine phosphate from 4-amino-2-methyl-5-diphosphomethylpyrimidine and 4-methyl-5-(2-phosphoethyl)-thiazole: step 1/1.</text>
</comment>
<dbReference type="InterPro" id="IPR036206">
    <property type="entry name" value="ThiamineP_synth_sf"/>
</dbReference>
<keyword evidence="10" id="KW-0067">ATP-binding</keyword>
<keyword evidence="12" id="KW-0784">Thiamine biosynthesis</keyword>
<protein>
    <submittedName>
        <fullName evidence="19">Putative thiamine biosynthetic bifunctional enzyme</fullName>
    </submittedName>
</protein>
<comment type="similarity">
    <text evidence="17">In the N-terminal section; belongs to the thiamine-phosphate synthase family.</text>
</comment>
<evidence type="ECO:0000313" key="19">
    <source>
        <dbReference type="EMBL" id="ORY33449.1"/>
    </source>
</evidence>
<dbReference type="Pfam" id="PF02581">
    <property type="entry name" value="TMP-TENI"/>
    <property type="match status" value="1"/>
</dbReference>
<evidence type="ECO:0000256" key="2">
    <source>
        <dbReference type="ARBA" id="ARBA00001946"/>
    </source>
</evidence>
<dbReference type="PANTHER" id="PTHR20857">
    <property type="entry name" value="THIAMINE-PHOSPHATE PYROPHOSPHORYLASE"/>
    <property type="match status" value="1"/>
</dbReference>
<comment type="pathway">
    <text evidence="4">Cofactor biosynthesis; thiamine diphosphate biosynthesis; 4-methyl-5-(2-phosphoethyl)-thiazole from 5-(2-hydroxyethyl)-4-methylthiazole: step 1/1.</text>
</comment>
<evidence type="ECO:0000256" key="7">
    <source>
        <dbReference type="ARBA" id="ARBA00022723"/>
    </source>
</evidence>
<dbReference type="GO" id="GO:0004789">
    <property type="term" value="F:thiamine-phosphate diphosphorylase activity"/>
    <property type="evidence" value="ECO:0007669"/>
    <property type="project" value="UniProtKB-EC"/>
</dbReference>
<dbReference type="Gene3D" id="3.20.20.70">
    <property type="entry name" value="Aldolase class I"/>
    <property type="match status" value="1"/>
</dbReference>
<dbReference type="PRINTS" id="PR01099">
    <property type="entry name" value="HYETHTZKNASE"/>
</dbReference>
<evidence type="ECO:0000256" key="15">
    <source>
        <dbReference type="ARBA" id="ARBA00047883"/>
    </source>
</evidence>
<dbReference type="Pfam" id="PF02110">
    <property type="entry name" value="HK"/>
    <property type="match status" value="1"/>
</dbReference>
<evidence type="ECO:0000313" key="20">
    <source>
        <dbReference type="Proteomes" id="UP000193986"/>
    </source>
</evidence>
<evidence type="ECO:0000256" key="9">
    <source>
        <dbReference type="ARBA" id="ARBA00022777"/>
    </source>
</evidence>
<dbReference type="HAMAP" id="MF_00228">
    <property type="entry name" value="Thz_kinase"/>
    <property type="match status" value="1"/>
</dbReference>
<evidence type="ECO:0000256" key="14">
    <source>
        <dbReference type="ARBA" id="ARBA00047851"/>
    </source>
</evidence>
<dbReference type="UniPathway" id="UPA00060">
    <property type="reaction ID" value="UER00139"/>
</dbReference>
<dbReference type="CDD" id="cd00564">
    <property type="entry name" value="TMP_TenI"/>
    <property type="match status" value="1"/>
</dbReference>
<keyword evidence="8" id="KW-0547">Nucleotide-binding</keyword>
<comment type="catalytic activity">
    <reaction evidence="13">
        <text>4-methyl-5-(2-phosphooxyethyl)-thiazole + 4-amino-2-methyl-5-(diphosphooxymethyl)pyrimidine + H(+) = thiamine phosphate + diphosphate</text>
        <dbReference type="Rhea" id="RHEA:22328"/>
        <dbReference type="ChEBI" id="CHEBI:15378"/>
        <dbReference type="ChEBI" id="CHEBI:33019"/>
        <dbReference type="ChEBI" id="CHEBI:37575"/>
        <dbReference type="ChEBI" id="CHEBI:57841"/>
        <dbReference type="ChEBI" id="CHEBI:58296"/>
        <dbReference type="EC" id="2.5.1.3"/>
    </reaction>
</comment>
<comment type="similarity">
    <text evidence="16">In the C-terminal section; belongs to the Thz kinase family.</text>
</comment>
<keyword evidence="11" id="KW-0460">Magnesium</keyword>
<dbReference type="SUPFAM" id="SSF53613">
    <property type="entry name" value="Ribokinase-like"/>
    <property type="match status" value="1"/>
</dbReference>
<dbReference type="GO" id="GO:0005737">
    <property type="term" value="C:cytoplasm"/>
    <property type="evidence" value="ECO:0007669"/>
    <property type="project" value="TreeGrafter"/>
</dbReference>
<dbReference type="NCBIfam" id="NF006830">
    <property type="entry name" value="PRK09355.1"/>
    <property type="match status" value="1"/>
</dbReference>
<dbReference type="AlphaFoldDB" id="A0A1Y2BF49"/>
<comment type="catalytic activity">
    <reaction evidence="15">
        <text>2-[(2R,5Z)-2-carboxy-4-methylthiazol-5(2H)-ylidene]ethyl phosphate + 4-amino-2-methyl-5-(diphosphooxymethyl)pyrimidine + 2 H(+) = thiamine phosphate + CO2 + diphosphate</text>
        <dbReference type="Rhea" id="RHEA:47844"/>
        <dbReference type="ChEBI" id="CHEBI:15378"/>
        <dbReference type="ChEBI" id="CHEBI:16526"/>
        <dbReference type="ChEBI" id="CHEBI:33019"/>
        <dbReference type="ChEBI" id="CHEBI:37575"/>
        <dbReference type="ChEBI" id="CHEBI:57841"/>
        <dbReference type="ChEBI" id="CHEBI:62899"/>
        <dbReference type="EC" id="2.5.1.3"/>
    </reaction>
</comment>
<evidence type="ECO:0000256" key="12">
    <source>
        <dbReference type="ARBA" id="ARBA00022977"/>
    </source>
</evidence>
<evidence type="ECO:0000256" key="4">
    <source>
        <dbReference type="ARBA" id="ARBA00004868"/>
    </source>
</evidence>
<evidence type="ECO:0000256" key="17">
    <source>
        <dbReference type="ARBA" id="ARBA00061283"/>
    </source>
</evidence>
<feature type="domain" description="Thiamine phosphate synthase/TenI" evidence="18">
    <location>
        <begin position="10"/>
        <end position="203"/>
    </location>
</feature>
<accession>A0A1Y2BF49</accession>
<dbReference type="InterPro" id="IPR034291">
    <property type="entry name" value="TMP_synthase"/>
</dbReference>
<evidence type="ECO:0000256" key="6">
    <source>
        <dbReference type="ARBA" id="ARBA00022679"/>
    </source>
</evidence>
<keyword evidence="9" id="KW-0418">Kinase</keyword>
<evidence type="ECO:0000259" key="18">
    <source>
        <dbReference type="Pfam" id="PF02581"/>
    </source>
</evidence>
<dbReference type="InterPro" id="IPR000417">
    <property type="entry name" value="Hyethyz_kinase"/>
</dbReference>
<keyword evidence="6" id="KW-0808">Transferase</keyword>
<evidence type="ECO:0000256" key="11">
    <source>
        <dbReference type="ARBA" id="ARBA00022842"/>
    </source>
</evidence>
<dbReference type="InterPro" id="IPR022998">
    <property type="entry name" value="ThiamineP_synth_TenI"/>
</dbReference>
<comment type="caution">
    <text evidence="19">The sequence shown here is derived from an EMBL/GenBank/DDBJ whole genome shotgun (WGS) entry which is preliminary data.</text>
</comment>
<dbReference type="Proteomes" id="UP000193986">
    <property type="component" value="Unassembled WGS sequence"/>
</dbReference>
<sequence>MSKPDIDYSLYLVTGRELLPPGKDYYESLEESLKGGVTLVQVREKDTDTGEFIEVAQKTKEVCDKYGVPVLINDRIDVCLAVGAAGIHIGQTDTPLLIARSLLPPTAIIGLSVTTPDQARLAIEHGADYVGIGPVWYTTSKDLKGKLSIGPEGAGAILEVLAESRIPAVAIGGIHPPNLPFLFHASIAPDSRNYLAGIAVISDIVSSLTPETASRGLKQVIDSFLRSRSATKQPKAVFATEVGQSRTVEGFLDTVAELMVVVKKETPLIHQITNNVVINDSANATLAVGASPIMATHPKDVKDLSPAIGALLINFGTISDKEGMLVAGRQANVNRKPLVFDPVAVGGTAHRRDTSKELLSHWQPTVIKGNAAEIGALAGSSEVATRGVDSVGSSFKDPAALVKSLARRRGAIIVLTGESDYISDGETVLKASNGHSLLGHITGSGCMTGTLIATFCAGARLSHLATKQVFEGESMLVQGDMLAGALAGVLVMTVAADVAAAREDVRGPGTFRAALLDELYNLTPEVLKQRAKIEIL</sequence>
<evidence type="ECO:0000256" key="5">
    <source>
        <dbReference type="ARBA" id="ARBA00005165"/>
    </source>
</evidence>
<gene>
    <name evidence="19" type="ORF">BCR39DRAFT_301462</name>
</gene>
<proteinExistence type="inferred from homology"/>
<keyword evidence="7" id="KW-0479">Metal-binding</keyword>